<gene>
    <name evidence="12" type="ORF">MCOS_LOCUS5959</name>
</gene>
<feature type="transmembrane region" description="Helical" evidence="10">
    <location>
        <begin position="85"/>
        <end position="107"/>
    </location>
</feature>
<dbReference type="InterPro" id="IPR000276">
    <property type="entry name" value="GPCR_Rhodpsn"/>
</dbReference>
<feature type="compositionally biased region" description="Basic and acidic residues" evidence="9">
    <location>
        <begin position="478"/>
        <end position="488"/>
    </location>
</feature>
<reference evidence="14" key="2">
    <citation type="submission" date="2019-11" db="UniProtKB">
        <authorList>
            <consortium name="WormBaseParasite"/>
        </authorList>
    </citation>
    <scope>IDENTIFICATION</scope>
</reference>
<dbReference type="PROSITE" id="PS00237">
    <property type="entry name" value="G_PROTEIN_RECEP_F1_1"/>
    <property type="match status" value="1"/>
</dbReference>
<keyword evidence="4 8" id="KW-0297">G-protein coupled receptor</keyword>
<evidence type="ECO:0000256" key="7">
    <source>
        <dbReference type="ARBA" id="ARBA00023224"/>
    </source>
</evidence>
<dbReference type="STRING" id="53468.A0A0R3UFP5"/>
<dbReference type="PANTHER" id="PTHR24235">
    <property type="entry name" value="NEUROPEPTIDE Y RECEPTOR"/>
    <property type="match status" value="1"/>
</dbReference>
<comment type="similarity">
    <text evidence="8">Belongs to the G-protein coupled receptor 1 family.</text>
</comment>
<evidence type="ECO:0000256" key="2">
    <source>
        <dbReference type="ARBA" id="ARBA00022692"/>
    </source>
</evidence>
<dbReference type="OrthoDB" id="9046662at2759"/>
<dbReference type="Gene3D" id="1.20.1070.10">
    <property type="entry name" value="Rhodopsin 7-helix transmembrane proteins"/>
    <property type="match status" value="1"/>
</dbReference>
<dbReference type="CDD" id="cd15203">
    <property type="entry name" value="7tmA_NPYR-like"/>
    <property type="match status" value="1"/>
</dbReference>
<evidence type="ECO:0000256" key="3">
    <source>
        <dbReference type="ARBA" id="ARBA00022989"/>
    </source>
</evidence>
<sequence length="842" mass="95350">MVDISNLFTTEILPSLQNGSNFPKDLLFSLYGDAYFSSHRIVWVRVCLIFFYALFAFIGVSTNAAVVFFLLIWHPKSLRNITNRFVLALAVSDIFMSGFNMPIQAYYEMQERAYFSSLACQLVFSTFGLPMHISCLVILVIGIDRYRIIVYPLKRRMSKHTASLTLLAIAIISVISVVPIAVFSKSSQAVTKLEDGERKPIEYYYCVEQWPSPEVRLCYTIFTFTVQFFLPLFLTATLYMRIYFRLHGRRFQKRDLERKKRTNKILIAIVICFFICWTPWNVFSIILEVYAYRTQKRNPNNDFPIFETEHGNMSETVAMKLPFFPAALTNQHLVELGHGATEESIHHSRSLEKRYNLSDIIPQSHLLFGGHAKLIDLTLKLLAMCSGCLNPCLYGCMTETMRLLRRRIVVRLQRARRHSQTQFRGTFRRFPNLFTSEKSPIKSSGPRKHCTSVYSLYCCGFQFFVQTGFHHQHGRAKNHYDRKTKSDASEPPNSSTCEQNRHIQRGSASENTSFHFSAEQKDLVTDLQPSDYQGIRSQIGIQKQDHGAQSLSPLSITFVNRGSPTLSSVECSTKRTSLLPSSSYEKTPRSSFMTDLAKQHEKGHSSIKFGQPLLCPIPLTPQVTICEAPFQGAAPVCANKETAVSSRTSSGPSFTQNYHQKFVNIEVHSPPPCYAPVVESLGHRSSFRGATKAHRTLAPLDEVSNCGTTLESPEMVECSKTQRQTKKTPVAAGVKRSISTSFENELSRALIAGNQRHALLLRRRNTYAVVERKTPTISSSTMNVDATASQSMPSDDFAYFHKVAMEEERFKVGLAPKNHKKHPLPRPHFLANHGRGASSPVD</sequence>
<evidence type="ECO:0000256" key="10">
    <source>
        <dbReference type="SAM" id="Phobius"/>
    </source>
</evidence>
<evidence type="ECO:0000256" key="1">
    <source>
        <dbReference type="ARBA" id="ARBA00004141"/>
    </source>
</evidence>
<keyword evidence="7 8" id="KW-0807">Transducer</keyword>
<accession>A0A0R3UFP5</accession>
<feature type="transmembrane region" description="Helical" evidence="10">
    <location>
        <begin position="113"/>
        <end position="143"/>
    </location>
</feature>
<evidence type="ECO:0000256" key="9">
    <source>
        <dbReference type="SAM" id="MobiDB-lite"/>
    </source>
</evidence>
<evidence type="ECO:0000313" key="14">
    <source>
        <dbReference type="WBParaSite" id="MCU_001128-RA"/>
    </source>
</evidence>
<dbReference type="Pfam" id="PF00001">
    <property type="entry name" value="7tm_1"/>
    <property type="match status" value="1"/>
</dbReference>
<feature type="transmembrane region" description="Helical" evidence="10">
    <location>
        <begin position="219"/>
        <end position="244"/>
    </location>
</feature>
<evidence type="ECO:0000256" key="4">
    <source>
        <dbReference type="ARBA" id="ARBA00023040"/>
    </source>
</evidence>
<name>A0A0R3UFP5_MESCO</name>
<organism evidence="14">
    <name type="scientific">Mesocestoides corti</name>
    <name type="common">Flatworm</name>
    <dbReference type="NCBI Taxonomy" id="53468"/>
    <lineage>
        <taxon>Eukaryota</taxon>
        <taxon>Metazoa</taxon>
        <taxon>Spiralia</taxon>
        <taxon>Lophotrochozoa</taxon>
        <taxon>Platyhelminthes</taxon>
        <taxon>Cestoda</taxon>
        <taxon>Eucestoda</taxon>
        <taxon>Cyclophyllidea</taxon>
        <taxon>Mesocestoididae</taxon>
        <taxon>Mesocestoides</taxon>
    </lineage>
</organism>
<dbReference type="GO" id="GO:0004930">
    <property type="term" value="F:G protein-coupled receptor activity"/>
    <property type="evidence" value="ECO:0007669"/>
    <property type="project" value="UniProtKB-KW"/>
</dbReference>
<evidence type="ECO:0000313" key="12">
    <source>
        <dbReference type="EMBL" id="VDD79956.1"/>
    </source>
</evidence>
<dbReference type="AlphaFoldDB" id="A0A0R3UFP5"/>
<keyword evidence="6 8" id="KW-0675">Receptor</keyword>
<feature type="region of interest" description="Disordered" evidence="9">
    <location>
        <begin position="476"/>
        <end position="511"/>
    </location>
</feature>
<dbReference type="PROSITE" id="PS50262">
    <property type="entry name" value="G_PROTEIN_RECEP_F1_2"/>
    <property type="match status" value="1"/>
</dbReference>
<evidence type="ECO:0000256" key="8">
    <source>
        <dbReference type="RuleBase" id="RU000688"/>
    </source>
</evidence>
<dbReference type="GO" id="GO:0016020">
    <property type="term" value="C:membrane"/>
    <property type="evidence" value="ECO:0007669"/>
    <property type="project" value="UniProtKB-SubCell"/>
</dbReference>
<keyword evidence="5 10" id="KW-0472">Membrane</keyword>
<feature type="transmembrane region" description="Helical" evidence="10">
    <location>
        <begin position="265"/>
        <end position="292"/>
    </location>
</feature>
<comment type="subcellular location">
    <subcellularLocation>
        <location evidence="1">Membrane</location>
        <topology evidence="1">Multi-pass membrane protein</topology>
    </subcellularLocation>
</comment>
<keyword evidence="13" id="KW-1185">Reference proteome</keyword>
<feature type="domain" description="G-protein coupled receptors family 1 profile" evidence="11">
    <location>
        <begin position="64"/>
        <end position="286"/>
    </location>
</feature>
<reference evidence="12 13" key="1">
    <citation type="submission" date="2018-10" db="EMBL/GenBank/DDBJ databases">
        <authorList>
            <consortium name="Pathogen Informatics"/>
        </authorList>
    </citation>
    <scope>NUCLEOTIDE SEQUENCE [LARGE SCALE GENOMIC DNA]</scope>
</reference>
<evidence type="ECO:0000256" key="6">
    <source>
        <dbReference type="ARBA" id="ARBA00023170"/>
    </source>
</evidence>
<feature type="transmembrane region" description="Helical" evidence="10">
    <location>
        <begin position="42"/>
        <end position="73"/>
    </location>
</feature>
<proteinExistence type="inferred from homology"/>
<keyword evidence="3 10" id="KW-1133">Transmembrane helix</keyword>
<evidence type="ECO:0000313" key="13">
    <source>
        <dbReference type="Proteomes" id="UP000267029"/>
    </source>
</evidence>
<evidence type="ECO:0000259" key="11">
    <source>
        <dbReference type="PROSITE" id="PS50262"/>
    </source>
</evidence>
<keyword evidence="2 8" id="KW-0812">Transmembrane</keyword>
<dbReference type="SUPFAM" id="SSF81321">
    <property type="entry name" value="Family A G protein-coupled receptor-like"/>
    <property type="match status" value="1"/>
</dbReference>
<protein>
    <submittedName>
        <fullName evidence="14">G_PROTEIN_RECEP_F1_2 domain-containing protein</fullName>
    </submittedName>
</protein>
<dbReference type="EMBL" id="UXSR01005225">
    <property type="protein sequence ID" value="VDD79956.1"/>
    <property type="molecule type" value="Genomic_DNA"/>
</dbReference>
<evidence type="ECO:0000256" key="5">
    <source>
        <dbReference type="ARBA" id="ARBA00023136"/>
    </source>
</evidence>
<dbReference type="InterPro" id="IPR017452">
    <property type="entry name" value="GPCR_Rhodpsn_7TM"/>
</dbReference>
<feature type="region of interest" description="Disordered" evidence="9">
    <location>
        <begin position="816"/>
        <end position="842"/>
    </location>
</feature>
<dbReference type="PANTHER" id="PTHR24235:SF29">
    <property type="entry name" value="GH23382P"/>
    <property type="match status" value="1"/>
</dbReference>
<dbReference type="PRINTS" id="PR00237">
    <property type="entry name" value="GPCRRHODOPSN"/>
</dbReference>
<feature type="transmembrane region" description="Helical" evidence="10">
    <location>
        <begin position="164"/>
        <end position="183"/>
    </location>
</feature>
<dbReference type="WBParaSite" id="MCU_001128-RA">
    <property type="protein sequence ID" value="MCU_001128-RA"/>
    <property type="gene ID" value="MCU_001128"/>
</dbReference>
<dbReference type="Proteomes" id="UP000267029">
    <property type="component" value="Unassembled WGS sequence"/>
</dbReference>